<dbReference type="PROSITE" id="PS00108">
    <property type="entry name" value="PROTEIN_KINASE_ST"/>
    <property type="match status" value="1"/>
</dbReference>
<dbReference type="SUPFAM" id="SSF56112">
    <property type="entry name" value="Protein kinase-like (PK-like)"/>
    <property type="match status" value="1"/>
</dbReference>
<evidence type="ECO:0000256" key="1">
    <source>
        <dbReference type="ARBA" id="ARBA00022741"/>
    </source>
</evidence>
<accession>A0A8J8T5B3</accession>
<dbReference type="EMBL" id="RRYP01005384">
    <property type="protein sequence ID" value="TNV82086.1"/>
    <property type="molecule type" value="Genomic_DNA"/>
</dbReference>
<keyword evidence="1 3" id="KW-0547">Nucleotide-binding</keyword>
<dbReference type="InterPro" id="IPR017441">
    <property type="entry name" value="Protein_kinase_ATP_BS"/>
</dbReference>
<gene>
    <name evidence="5" type="ORF">FGO68_gene13216</name>
</gene>
<comment type="caution">
    <text evidence="5">The sequence shown here is derived from an EMBL/GenBank/DDBJ whole genome shotgun (WGS) entry which is preliminary data.</text>
</comment>
<dbReference type="GO" id="GO:0010506">
    <property type="term" value="P:regulation of autophagy"/>
    <property type="evidence" value="ECO:0007669"/>
    <property type="project" value="InterPro"/>
</dbReference>
<dbReference type="Proteomes" id="UP000785679">
    <property type="component" value="Unassembled WGS sequence"/>
</dbReference>
<dbReference type="GO" id="GO:0005524">
    <property type="term" value="F:ATP binding"/>
    <property type="evidence" value="ECO:0007669"/>
    <property type="project" value="UniProtKB-UniRule"/>
</dbReference>
<dbReference type="InterPro" id="IPR045269">
    <property type="entry name" value="Atg1-like"/>
</dbReference>
<evidence type="ECO:0000256" key="3">
    <source>
        <dbReference type="PROSITE-ProRule" id="PRU10141"/>
    </source>
</evidence>
<dbReference type="GO" id="GO:0004674">
    <property type="term" value="F:protein serine/threonine kinase activity"/>
    <property type="evidence" value="ECO:0007669"/>
    <property type="project" value="InterPro"/>
</dbReference>
<feature type="domain" description="Protein kinase" evidence="4">
    <location>
        <begin position="123"/>
        <end position="440"/>
    </location>
</feature>
<reference evidence="5" key="1">
    <citation type="submission" date="2019-06" db="EMBL/GenBank/DDBJ databases">
        <authorList>
            <person name="Zheng W."/>
        </authorList>
    </citation>
    <scope>NUCLEOTIDE SEQUENCE</scope>
    <source>
        <strain evidence="5">QDHG01</strain>
    </source>
</reference>
<evidence type="ECO:0000256" key="2">
    <source>
        <dbReference type="ARBA" id="ARBA00022840"/>
    </source>
</evidence>
<dbReference type="Pfam" id="PF00069">
    <property type="entry name" value="Pkinase"/>
    <property type="match status" value="1"/>
</dbReference>
<proteinExistence type="predicted"/>
<protein>
    <recommendedName>
        <fullName evidence="4">Protein kinase domain-containing protein</fullName>
    </recommendedName>
</protein>
<dbReference type="PROSITE" id="PS50011">
    <property type="entry name" value="PROTEIN_KINASE_DOM"/>
    <property type="match status" value="1"/>
</dbReference>
<dbReference type="Gene3D" id="1.10.510.10">
    <property type="entry name" value="Transferase(Phosphotransferase) domain 1"/>
    <property type="match status" value="1"/>
</dbReference>
<organism evidence="5 6">
    <name type="scientific">Halteria grandinella</name>
    <dbReference type="NCBI Taxonomy" id="5974"/>
    <lineage>
        <taxon>Eukaryota</taxon>
        <taxon>Sar</taxon>
        <taxon>Alveolata</taxon>
        <taxon>Ciliophora</taxon>
        <taxon>Intramacronucleata</taxon>
        <taxon>Spirotrichea</taxon>
        <taxon>Stichotrichia</taxon>
        <taxon>Sporadotrichida</taxon>
        <taxon>Halteriidae</taxon>
        <taxon>Halteria</taxon>
    </lineage>
</organism>
<dbReference type="GO" id="GO:0005737">
    <property type="term" value="C:cytoplasm"/>
    <property type="evidence" value="ECO:0007669"/>
    <property type="project" value="TreeGrafter"/>
</dbReference>
<name>A0A8J8T5B3_HALGN</name>
<feature type="binding site" evidence="3">
    <location>
        <position position="150"/>
    </location>
    <ligand>
        <name>ATP</name>
        <dbReference type="ChEBI" id="CHEBI:30616"/>
    </ligand>
</feature>
<sequence length="636" mass="72814">MSKEQDYRHLQVPAEKSFFSSSQQTKKLHSFPLLKTKTSAFTGSYSDCGVQQQGSRIQGAQHQSEVGCACERCTNAGQFQGILLKRSHTDKQFKNAFQQNYSKSKDQDTDDNERLLKSQYALNQPEQLIGEGNYSKVYKVEIDGQFYAVKQLKRESKQEKDPEMMSNLENILNEVSVLSKSKNPRIIKLVGKYRTKDYYHIITEYCNGGSLQQFIALYNAPPHQMRVKESFAREIIKQIVEGLQYLHEERHVIHRDIKPANIMINWKLSNFQTSYNKLEDFQKALNLQPQCMEIKLADFGFARFVSISDQAMDQYGTPYYMAPEVLQSTCTCHMTTKVQQCYHDCENQYDCKADIWSLGVTMYELLNNNCVNAPSTQQLKYPFRGSDKQTLIQSIFSGKYAINNHELNLSPYCIDFMNLCLQVDPKNRASAIQLLNHPFLSVDYSKQREHYKKFYSHSEIYKPNLNGVIILNAAEKKPTFIVSPIFEDEYEGYEDIDYKEMMKQLSRQQATTGAIQKVPQGQSLDKELIQSEGMARAKGATAETRLSPLQFTDPNYLGSVGRVTSLDFIEIHQKQLVNQAKHEEGKAFQNDLEYDLDEDDADTECETKLAQSHSSIAIKTKTQYDQNGAAASGGLQ</sequence>
<keyword evidence="6" id="KW-1185">Reference proteome</keyword>
<evidence type="ECO:0000259" key="4">
    <source>
        <dbReference type="PROSITE" id="PS50011"/>
    </source>
</evidence>
<dbReference type="InterPro" id="IPR000719">
    <property type="entry name" value="Prot_kinase_dom"/>
</dbReference>
<dbReference type="InterPro" id="IPR011009">
    <property type="entry name" value="Kinase-like_dom_sf"/>
</dbReference>
<evidence type="ECO:0000313" key="6">
    <source>
        <dbReference type="Proteomes" id="UP000785679"/>
    </source>
</evidence>
<dbReference type="InterPro" id="IPR008271">
    <property type="entry name" value="Ser/Thr_kinase_AS"/>
</dbReference>
<evidence type="ECO:0000313" key="5">
    <source>
        <dbReference type="EMBL" id="TNV82086.1"/>
    </source>
</evidence>
<dbReference type="AlphaFoldDB" id="A0A8J8T5B3"/>
<dbReference type="PANTHER" id="PTHR24348">
    <property type="entry name" value="SERINE/THREONINE-PROTEIN KINASE UNC-51-RELATED"/>
    <property type="match status" value="1"/>
</dbReference>
<keyword evidence="2 3" id="KW-0067">ATP-binding</keyword>
<dbReference type="SMART" id="SM00220">
    <property type="entry name" value="S_TKc"/>
    <property type="match status" value="1"/>
</dbReference>
<dbReference type="PROSITE" id="PS00107">
    <property type="entry name" value="PROTEIN_KINASE_ATP"/>
    <property type="match status" value="1"/>
</dbReference>
<dbReference type="OrthoDB" id="40902at2759"/>